<proteinExistence type="inferred from homology"/>
<dbReference type="PANTHER" id="PTHR13218:SF8">
    <property type="entry name" value="TRANSCRIPTION INITIATION FACTOR TFIID SUBUNIT 11"/>
    <property type="match status" value="1"/>
</dbReference>
<evidence type="ECO:0000256" key="4">
    <source>
        <dbReference type="ARBA" id="ARBA00023163"/>
    </source>
</evidence>
<keyword evidence="4" id="KW-0804">Transcription</keyword>
<dbReference type="EMBL" id="AJ010592">
    <property type="protein sequence ID" value="CAC27024.1"/>
    <property type="molecule type" value="Genomic_DNA"/>
</dbReference>
<dbReference type="GO" id="GO:0051123">
    <property type="term" value="P:RNA polymerase II preinitiation complex assembly"/>
    <property type="evidence" value="ECO:0007669"/>
    <property type="project" value="InterPro"/>
</dbReference>
<sequence>MWPLKNHKHKNKEIGEHINELKIGNFKNRDYEKINKLTRFQLMRYGIFRRSDLKKEKIKKIISQSNVVLKNITSMDPLIIAIKGLAKIYIGEKIEKAKQVMFEIEDTSRWMSSPIQNNHLIKSLNSKKPHYVKDNLI</sequence>
<keyword evidence="3" id="KW-0805">Transcription regulation</keyword>
<evidence type="ECO:0000259" key="6">
    <source>
        <dbReference type="Pfam" id="PF04719"/>
    </source>
</evidence>
<dbReference type="GO" id="GO:0016251">
    <property type="term" value="F:RNA polymerase II general transcription initiation factor activity"/>
    <property type="evidence" value="ECO:0007669"/>
    <property type="project" value="TreeGrafter"/>
</dbReference>
<evidence type="ECO:0000256" key="2">
    <source>
        <dbReference type="ARBA" id="ARBA00009788"/>
    </source>
</evidence>
<dbReference type="Proteomes" id="UP000242167">
    <property type="component" value="Nucleomorph 2"/>
</dbReference>
<dbReference type="GO" id="GO:0003743">
    <property type="term" value="F:translation initiation factor activity"/>
    <property type="evidence" value="ECO:0007669"/>
    <property type="project" value="UniProtKB-KW"/>
</dbReference>
<dbReference type="SUPFAM" id="SSF47113">
    <property type="entry name" value="Histone-fold"/>
    <property type="match status" value="1"/>
</dbReference>
<dbReference type="PANTHER" id="PTHR13218">
    <property type="entry name" value="TRANSCRIPTION INITIATION FACTOR TFIID SUBUNIT 11-RELATED"/>
    <property type="match status" value="1"/>
</dbReference>
<dbReference type="InterPro" id="IPR006809">
    <property type="entry name" value="TAFII28_dom"/>
</dbReference>
<dbReference type="GeneID" id="857546"/>
<feature type="domain" description="TAFII28-like protein" evidence="6">
    <location>
        <begin position="34"/>
        <end position="122"/>
    </location>
</feature>
<dbReference type="Gene3D" id="1.10.20.10">
    <property type="entry name" value="Histone, subunit A"/>
    <property type="match status" value="1"/>
</dbReference>
<dbReference type="Pfam" id="PF04719">
    <property type="entry name" value="TAFII28"/>
    <property type="match status" value="1"/>
</dbReference>
<comment type="subcellular location">
    <subcellularLocation>
        <location evidence="1">Nucleus</location>
    </subcellularLocation>
</comment>
<evidence type="ECO:0000256" key="3">
    <source>
        <dbReference type="ARBA" id="ARBA00023015"/>
    </source>
</evidence>
<evidence type="ECO:0000256" key="1">
    <source>
        <dbReference type="ARBA" id="ARBA00004123"/>
    </source>
</evidence>
<evidence type="ECO:0000313" key="8">
    <source>
        <dbReference type="Proteomes" id="UP000242167"/>
    </source>
</evidence>
<dbReference type="InterPro" id="IPR045127">
    <property type="entry name" value="TAF11-like"/>
</dbReference>
<name>Q9AW46_GUITH</name>
<dbReference type="GO" id="GO:0046982">
    <property type="term" value="F:protein heterodimerization activity"/>
    <property type="evidence" value="ECO:0007669"/>
    <property type="project" value="InterPro"/>
</dbReference>
<evidence type="ECO:0000313" key="7">
    <source>
        <dbReference type="EMBL" id="CAC27024.1"/>
    </source>
</evidence>
<dbReference type="GO" id="GO:0005669">
    <property type="term" value="C:transcription factor TFIID complex"/>
    <property type="evidence" value="ECO:0007669"/>
    <property type="project" value="InterPro"/>
</dbReference>
<reference evidence="7 8" key="1">
    <citation type="journal article" date="2001" name="Nature">
        <title>The highly reduced genome of an enslaved algal nucleus.</title>
        <authorList>
            <person name="Douglas S."/>
            <person name="Zauner S."/>
            <person name="Fraunholz M."/>
            <person name="Beaton M."/>
            <person name="Penny S."/>
            <person name="Deng L."/>
            <person name="Wu X."/>
            <person name="Reith M."/>
            <person name="Cavalier-Smith T."/>
            <person name="Maier U."/>
        </authorList>
    </citation>
    <scope>NUCLEOTIDE SEQUENCE [LARGE SCALE GENOMIC DNA]</scope>
</reference>
<organism evidence="7 8">
    <name type="scientific">Guillardia theta</name>
    <name type="common">Cryptophyte</name>
    <name type="synonym">Cryptomonas phi</name>
    <dbReference type="NCBI Taxonomy" id="55529"/>
    <lineage>
        <taxon>Eukaryota</taxon>
        <taxon>Cryptophyceae</taxon>
        <taxon>Pyrenomonadales</taxon>
        <taxon>Geminigeraceae</taxon>
        <taxon>Guillardia</taxon>
    </lineage>
</organism>
<gene>
    <name evidence="7" type="primary">taf30</name>
</gene>
<keyword evidence="5" id="KW-0539">Nucleus</keyword>
<evidence type="ECO:0000256" key="5">
    <source>
        <dbReference type="ARBA" id="ARBA00023242"/>
    </source>
</evidence>
<dbReference type="AlphaFoldDB" id="Q9AW46"/>
<dbReference type="PIR" id="E90108">
    <property type="entry name" value="E90108"/>
</dbReference>
<protein>
    <submittedName>
        <fullName evidence="7">Transcription initiation factor IID SU beta</fullName>
    </submittedName>
</protein>
<dbReference type="RefSeq" id="XP_001713240.1">
    <property type="nucleotide sequence ID" value="XM_001713188.1"/>
</dbReference>
<comment type="similarity">
    <text evidence="2">Belongs to the TAF11 family.</text>
</comment>
<dbReference type="InterPro" id="IPR009072">
    <property type="entry name" value="Histone-fold"/>
</dbReference>
<accession>Q9AW46</accession>